<dbReference type="InterPro" id="IPR029060">
    <property type="entry name" value="PIN-like_dom_sf"/>
</dbReference>
<dbReference type="SUPFAM" id="SSF88723">
    <property type="entry name" value="PIN domain-like"/>
    <property type="match status" value="1"/>
</dbReference>
<gene>
    <name evidence="2" type="ORF">HNR36_001027</name>
</gene>
<dbReference type="AlphaFoldDB" id="A0A840PV83"/>
<feature type="domain" description="PIN" evidence="1">
    <location>
        <begin position="20"/>
        <end position="168"/>
    </location>
</feature>
<dbReference type="EMBL" id="JACHGZ010000008">
    <property type="protein sequence ID" value="MBB5148641.1"/>
    <property type="molecule type" value="Genomic_DNA"/>
</dbReference>
<dbReference type="InterPro" id="IPR002716">
    <property type="entry name" value="PIN_dom"/>
</dbReference>
<keyword evidence="3" id="KW-1185">Reference proteome</keyword>
<dbReference type="Pfam" id="PF01850">
    <property type="entry name" value="PIN"/>
    <property type="match status" value="1"/>
</dbReference>
<comment type="caution">
    <text evidence="2">The sequence shown here is derived from an EMBL/GenBank/DDBJ whole genome shotgun (WGS) entry which is preliminary data.</text>
</comment>
<sequence length="178" mass="21498">MMVKVHRIKNYSINKNDRFFFDANIWLYIYCSIGDYRKKLVDSYSDFFHEIKTTGGIIYTSSLLISEIANRYSRLEYEIAKKSDNNIEDYKNDFRLNEKYKPIFENINLIIEQKILKNSVPLSDSFDEIEFPKFFDNPHTYDFNDEYYCFLANKNNLKIVTHDRDFFNTKYDIEIITL</sequence>
<proteinExistence type="predicted"/>
<evidence type="ECO:0000259" key="1">
    <source>
        <dbReference type="Pfam" id="PF01850"/>
    </source>
</evidence>
<accession>A0A840PV83</accession>
<dbReference type="Gene3D" id="3.40.50.1010">
    <property type="entry name" value="5'-nuclease"/>
    <property type="match status" value="1"/>
</dbReference>
<reference evidence="2 3" key="1">
    <citation type="submission" date="2020-08" db="EMBL/GenBank/DDBJ databases">
        <title>Genomic Encyclopedia of Type Strains, Phase IV (KMG-IV): sequencing the most valuable type-strain genomes for metagenomic binning, comparative biology and taxonomic classification.</title>
        <authorList>
            <person name="Goeker M."/>
        </authorList>
    </citation>
    <scope>NUCLEOTIDE SEQUENCE [LARGE SCALE GENOMIC DNA]</scope>
    <source>
        <strain evidence="2 3">DSM 10633</strain>
    </source>
</reference>
<dbReference type="RefSeq" id="WP_168412148.1">
    <property type="nucleotide sequence ID" value="NZ_JAAXPW010000008.1"/>
</dbReference>
<evidence type="ECO:0000313" key="2">
    <source>
        <dbReference type="EMBL" id="MBB5148641.1"/>
    </source>
</evidence>
<dbReference type="Proteomes" id="UP000557217">
    <property type="component" value="Unassembled WGS sequence"/>
</dbReference>
<organism evidence="2 3">
    <name type="scientific">Ureibacillus thermosphaericus</name>
    <dbReference type="NCBI Taxonomy" id="51173"/>
    <lineage>
        <taxon>Bacteria</taxon>
        <taxon>Bacillati</taxon>
        <taxon>Bacillota</taxon>
        <taxon>Bacilli</taxon>
        <taxon>Bacillales</taxon>
        <taxon>Caryophanaceae</taxon>
        <taxon>Ureibacillus</taxon>
    </lineage>
</organism>
<name>A0A840PV83_URETH</name>
<evidence type="ECO:0000313" key="3">
    <source>
        <dbReference type="Proteomes" id="UP000557217"/>
    </source>
</evidence>
<protein>
    <submittedName>
        <fullName evidence="2">Putative nucleic acid-binding protein</fullName>
    </submittedName>
</protein>